<feature type="compositionally biased region" description="Polar residues" evidence="2">
    <location>
        <begin position="31"/>
        <end position="43"/>
    </location>
</feature>
<evidence type="ECO:0000256" key="1">
    <source>
        <dbReference type="SAM" id="Coils"/>
    </source>
</evidence>
<feature type="compositionally biased region" description="Basic and acidic residues" evidence="2">
    <location>
        <begin position="21"/>
        <end position="30"/>
    </location>
</feature>
<name>A0AAX4PL57_9CHLO</name>
<organism evidence="3 4">
    <name type="scientific">Chloropicon roscoffensis</name>
    <dbReference type="NCBI Taxonomy" id="1461544"/>
    <lineage>
        <taxon>Eukaryota</taxon>
        <taxon>Viridiplantae</taxon>
        <taxon>Chlorophyta</taxon>
        <taxon>Chloropicophyceae</taxon>
        <taxon>Chloropicales</taxon>
        <taxon>Chloropicaceae</taxon>
        <taxon>Chloropicon</taxon>
    </lineage>
</organism>
<gene>
    <name evidence="3" type="ORF">HKI87_16g82140</name>
</gene>
<keyword evidence="1" id="KW-0175">Coiled coil</keyword>
<dbReference type="EMBL" id="CP151516">
    <property type="protein sequence ID" value="WZN66646.1"/>
    <property type="molecule type" value="Genomic_DNA"/>
</dbReference>
<keyword evidence="4" id="KW-1185">Reference proteome</keyword>
<protein>
    <submittedName>
        <fullName evidence="3">Uncharacterized protein</fullName>
    </submittedName>
</protein>
<accession>A0AAX4PL57</accession>
<evidence type="ECO:0000313" key="4">
    <source>
        <dbReference type="Proteomes" id="UP001472866"/>
    </source>
</evidence>
<sequence>MGVENEDDFWENAGDIIDQMVAEHAKERQTQDTLKSQGDTQVDPQRDLWVGKHKQDKPPNEGVLRAANGGHGAPAPHGMDDHGVRTDGSVQSLLEERDGTISLLRDKLNKSEHENQLWKRRARDLENAASSGAVGQGGPGAAMMHKSQAFHLEQQLQNMRQQLAFKDEELEESRRLRLQREEYTQRVEEEKAEVELRLKGYEARGATAEAEMLLRSTSNANCAPTLLRSPQKLSSPRAGAEKDQGASKARVVATRGSAGASTSGMVAVAAVAHRGGGWSSTQVGRAGSIVGGAAGEILGAVTSHLRSRDAAEAAVAAAVSSCVSADRDLAAMASALVDFVCHRLEGFSSNPGAFRRAYLLGKGDSCVDHSSRLLVRIARTDQRARRVVAARDESISALVALAGCSSSSSSSACLETAAEALDLAAMAATLSPGRSGNRLASHLRHVVSDADPLGCISPRRGRVLLSAQSLVYRILEHDEAVAVALASDATQASLCRFLDRCLDEGGAEGRQALSILVALYRRCLLSCAVGGGGEGECDNMDEDSGLLAQAVVTRLGRVTCAALKMLDRASSALCSPAIDIGDADGRLLECLDCLELLRTLLVCDPANGALVLTGALGQQGVARRFHSSVGLLCQACPIVGLLEDRSWDQVQAPRVLIPTLHRPSWSGGMAKPAKAMYDLASWVYHQVAYLQDEGD</sequence>
<feature type="region of interest" description="Disordered" evidence="2">
    <location>
        <begin position="223"/>
        <end position="249"/>
    </location>
</feature>
<feature type="coiled-coil region" evidence="1">
    <location>
        <begin position="101"/>
        <end position="211"/>
    </location>
</feature>
<dbReference type="AlphaFoldDB" id="A0AAX4PL57"/>
<dbReference type="Proteomes" id="UP001472866">
    <property type="component" value="Chromosome 16"/>
</dbReference>
<reference evidence="3 4" key="1">
    <citation type="submission" date="2024-03" db="EMBL/GenBank/DDBJ databases">
        <title>Complete genome sequence of the green alga Chloropicon roscoffensis RCC1871.</title>
        <authorList>
            <person name="Lemieux C."/>
            <person name="Pombert J.-F."/>
            <person name="Otis C."/>
            <person name="Turmel M."/>
        </authorList>
    </citation>
    <scope>NUCLEOTIDE SEQUENCE [LARGE SCALE GENOMIC DNA]</scope>
    <source>
        <strain evidence="3 4">RCC1871</strain>
    </source>
</reference>
<proteinExistence type="predicted"/>
<evidence type="ECO:0000256" key="2">
    <source>
        <dbReference type="SAM" id="MobiDB-lite"/>
    </source>
</evidence>
<evidence type="ECO:0000313" key="3">
    <source>
        <dbReference type="EMBL" id="WZN66646.1"/>
    </source>
</evidence>
<feature type="region of interest" description="Disordered" evidence="2">
    <location>
        <begin position="21"/>
        <end position="86"/>
    </location>
</feature>